<evidence type="ECO:0000313" key="2">
    <source>
        <dbReference type="EMBL" id="NUT90021.1"/>
    </source>
</evidence>
<organism evidence="2 3">
    <name type="scientific">Pseudomonas corrugata</name>
    <dbReference type="NCBI Taxonomy" id="47879"/>
    <lineage>
        <taxon>Bacteria</taxon>
        <taxon>Pseudomonadati</taxon>
        <taxon>Pseudomonadota</taxon>
        <taxon>Gammaproteobacteria</taxon>
        <taxon>Pseudomonadales</taxon>
        <taxon>Pseudomonadaceae</taxon>
        <taxon>Pseudomonas</taxon>
    </lineage>
</organism>
<feature type="compositionally biased region" description="Basic residues" evidence="1">
    <location>
        <begin position="1"/>
        <end position="16"/>
    </location>
</feature>
<gene>
    <name evidence="2" type="ORF">HNO91_26660</name>
</gene>
<reference evidence="2 3" key="1">
    <citation type="journal article" date="2020" name="Front. Plant Sci.">
        <title>Isolation of Rhizosphere Bacteria That Improve Quality and Water Stress Tolerance in Greenhouse Ornamentals.</title>
        <authorList>
            <person name="Nordstedt N.P."/>
            <person name="Jones M.L."/>
        </authorList>
    </citation>
    <scope>NUCLEOTIDE SEQUENCE [LARGE SCALE GENOMIC DNA]</scope>
    <source>
        <strain evidence="2 3">C7D2</strain>
    </source>
</reference>
<comment type="caution">
    <text evidence="2">The sequence shown here is derived from an EMBL/GenBank/DDBJ whole genome shotgun (WGS) entry which is preliminary data.</text>
</comment>
<name>A0A7Y5ZCP7_9PSED</name>
<dbReference type="RefSeq" id="WP_175364108.1">
    <property type="nucleotide sequence ID" value="NZ_JABFMR010000045.1"/>
</dbReference>
<dbReference type="AlphaFoldDB" id="A0A7Y5ZCP7"/>
<dbReference type="EMBL" id="JABFMR010000045">
    <property type="protein sequence ID" value="NUT90021.1"/>
    <property type="molecule type" value="Genomic_DNA"/>
</dbReference>
<proteinExistence type="predicted"/>
<dbReference type="Proteomes" id="UP000536720">
    <property type="component" value="Unassembled WGS sequence"/>
</dbReference>
<feature type="region of interest" description="Disordered" evidence="1">
    <location>
        <begin position="1"/>
        <end position="37"/>
    </location>
</feature>
<sequence>MLRSKKAARPRTKLQKHNNQDTRVTVDCPSSHDKKGKGEKWTAMLRDLRSFLIRQLLIEIWKNRQEYWESASEIASKILEALGS</sequence>
<evidence type="ECO:0000256" key="1">
    <source>
        <dbReference type="SAM" id="MobiDB-lite"/>
    </source>
</evidence>
<protein>
    <submittedName>
        <fullName evidence="2">Uncharacterized protein</fullName>
    </submittedName>
</protein>
<evidence type="ECO:0000313" key="3">
    <source>
        <dbReference type="Proteomes" id="UP000536720"/>
    </source>
</evidence>
<accession>A0A7Y5ZCP7</accession>